<dbReference type="eggNOG" id="COG1463">
    <property type="taxonomic scope" value="Bacteria"/>
</dbReference>
<dbReference type="InterPro" id="IPR003399">
    <property type="entry name" value="Mce/MlaD"/>
</dbReference>
<feature type="compositionally biased region" description="Low complexity" evidence="1">
    <location>
        <begin position="410"/>
        <end position="425"/>
    </location>
</feature>
<dbReference type="STRING" id="882083.SacmaDRAFT_2003"/>
<dbReference type="NCBIfam" id="TIGR00996">
    <property type="entry name" value="Mtu_fam_mce"/>
    <property type="match status" value="1"/>
</dbReference>
<dbReference type="InterPro" id="IPR005693">
    <property type="entry name" value="Mce"/>
</dbReference>
<evidence type="ECO:0000313" key="4">
    <source>
        <dbReference type="EMBL" id="EHR50259.1"/>
    </source>
</evidence>
<sequence length="468" mass="49538">MLRGSERIQLLVFAVIAAVTLTYGLVRFAGIEDAVSPPYTVTAEFASSGGIYPRAQVTQLGVRVGTVTALRPRPDGSVLVDLEIDNGVEIPSELAASIASTSAVGELRVELTPLRQQAPPLRDGSRIDRSRTSVPLPVEDLLSDLNSLAASLPEDDLAVTLTEAGRAFSGSGPRLRRLLERSNELTATSLRNLDDVIDLIGTGSRVLDTQLEHANDTETIATELAGLSDEMRALNSDVATVFTEGLRAGEQVSGLLRDTRHTLPLLLRNLLTVTDVTVPRLPGVRKSLAILPRAIEGGLSAVRPCDKYDMETGEPILSTCDIDPRTGEFIWSGRLAAQLDLPNMPGQVCVSGYEGTKKYLPSGLPADGQGPPQPPNSPPNLEAHCAAPPTDPRTPNVRGSQNAQRPGEESTVATGGRGSAGSTSRPVGLVVDESGAPRKVLEPIGPKPPAGADPLAWLLVRSVEEEVR</sequence>
<dbReference type="Proteomes" id="UP000004926">
    <property type="component" value="Chromosome"/>
</dbReference>
<feature type="region of interest" description="Disordered" evidence="1">
    <location>
        <begin position="360"/>
        <end position="455"/>
    </location>
</feature>
<evidence type="ECO:0000259" key="3">
    <source>
        <dbReference type="Pfam" id="PF11887"/>
    </source>
</evidence>
<feature type="domain" description="Mce/MlaD" evidence="2">
    <location>
        <begin position="38"/>
        <end position="113"/>
    </location>
</feature>
<keyword evidence="5" id="KW-1185">Reference proteome</keyword>
<dbReference type="HOGENOM" id="CLU_032980_1_0_11"/>
<dbReference type="InterPro" id="IPR024516">
    <property type="entry name" value="Mce_C"/>
</dbReference>
<evidence type="ECO:0000256" key="1">
    <source>
        <dbReference type="SAM" id="MobiDB-lite"/>
    </source>
</evidence>
<feature type="domain" description="Mammalian cell entry C-terminal" evidence="3">
    <location>
        <begin position="119"/>
        <end position="277"/>
    </location>
</feature>
<gene>
    <name evidence="4" type="ORF">SacmaDRAFT_2003</name>
</gene>
<dbReference type="PANTHER" id="PTHR33371">
    <property type="entry name" value="INTERMEMBRANE PHOSPHOLIPID TRANSPORT SYSTEM BINDING PROTEIN MLAD-RELATED"/>
    <property type="match status" value="1"/>
</dbReference>
<dbReference type="InterPro" id="IPR052336">
    <property type="entry name" value="MlaD_Phospholipid_Transporter"/>
</dbReference>
<protein>
    <submittedName>
        <fullName evidence="4">Virulence factor Mce family protein</fullName>
    </submittedName>
</protein>
<evidence type="ECO:0000259" key="2">
    <source>
        <dbReference type="Pfam" id="PF02470"/>
    </source>
</evidence>
<dbReference type="Pfam" id="PF02470">
    <property type="entry name" value="MlaD"/>
    <property type="match status" value="1"/>
</dbReference>
<dbReference type="RefSeq" id="WP_009153644.1">
    <property type="nucleotide sequence ID" value="NZ_CM001439.1"/>
</dbReference>
<dbReference type="AlphaFoldDB" id="H5X8G3"/>
<reference evidence="4 5" key="1">
    <citation type="journal article" date="2012" name="Stand. Genomic Sci.">
        <title>Genome sequence of the ocean sediment bacterium Saccharomonospora marina type strain (XMU15(T)).</title>
        <authorList>
            <person name="Klenk H.P."/>
            <person name="Lu M."/>
            <person name="Lucas S."/>
            <person name="Lapidus A."/>
            <person name="Copeland A."/>
            <person name="Pitluck S."/>
            <person name="Goodwin L.A."/>
            <person name="Han C."/>
            <person name="Tapia R."/>
            <person name="Brambilla E.M."/>
            <person name="Potter G."/>
            <person name="Land M."/>
            <person name="Ivanova N."/>
            <person name="Rohde M."/>
            <person name="Goker M."/>
            <person name="Detter J.C."/>
            <person name="Li W.J."/>
            <person name="Kyrpides N.C."/>
            <person name="Woyke T."/>
        </authorList>
    </citation>
    <scope>NUCLEOTIDE SEQUENCE [LARGE SCALE GENOMIC DNA]</scope>
    <source>
        <strain evidence="4 5">XMU15</strain>
    </source>
</reference>
<dbReference type="PANTHER" id="PTHR33371:SF16">
    <property type="entry name" value="MCE-FAMILY PROTEIN MCE3F"/>
    <property type="match status" value="1"/>
</dbReference>
<dbReference type="Pfam" id="PF11887">
    <property type="entry name" value="Mce4_CUP1"/>
    <property type="match status" value="1"/>
</dbReference>
<accession>H5X8G3</accession>
<evidence type="ECO:0000313" key="5">
    <source>
        <dbReference type="Proteomes" id="UP000004926"/>
    </source>
</evidence>
<organism evidence="4 5">
    <name type="scientific">Saccharomonospora marina XMU15</name>
    <dbReference type="NCBI Taxonomy" id="882083"/>
    <lineage>
        <taxon>Bacteria</taxon>
        <taxon>Bacillati</taxon>
        <taxon>Actinomycetota</taxon>
        <taxon>Actinomycetes</taxon>
        <taxon>Pseudonocardiales</taxon>
        <taxon>Pseudonocardiaceae</taxon>
        <taxon>Saccharomonospora</taxon>
    </lineage>
</organism>
<dbReference type="OrthoDB" id="4516955at2"/>
<proteinExistence type="predicted"/>
<dbReference type="EMBL" id="CM001439">
    <property type="protein sequence ID" value="EHR50259.1"/>
    <property type="molecule type" value="Genomic_DNA"/>
</dbReference>
<dbReference type="GO" id="GO:0005576">
    <property type="term" value="C:extracellular region"/>
    <property type="evidence" value="ECO:0007669"/>
    <property type="project" value="TreeGrafter"/>
</dbReference>
<name>H5X8G3_9PSEU</name>